<dbReference type="Proteomes" id="UP001530400">
    <property type="component" value="Unassembled WGS sequence"/>
</dbReference>
<dbReference type="PANTHER" id="PTHR10015">
    <property type="entry name" value="HEAT SHOCK TRANSCRIPTION FACTOR"/>
    <property type="match status" value="1"/>
</dbReference>
<evidence type="ECO:0000313" key="8">
    <source>
        <dbReference type="EMBL" id="KAL3778154.1"/>
    </source>
</evidence>
<dbReference type="InterPro" id="IPR036388">
    <property type="entry name" value="WH-like_DNA-bd_sf"/>
</dbReference>
<sequence length="330" mass="36477">MNTSKIDVLAMAAEEASARMNYNRFEEGPKRVSVIESPPAAAAEKGDGASLNPSASARKAIEDAQKALSTPKRISPTALNSLHPPTPAVVSPNMKQKLTFVDKLHAVLADKECSSVVSWLPSGKSFVVLDKEQFAKIVLPKYFKEAKFDSFYRRVKRWGFRTAYANGNEQVVFTHHYFIKDRIDLCAKMTGRGWANGCKDTKAQSIQADELALAERSIRGPVRSPVISPPQQHVHVGPPQVPKMKSSPKDQGSPVHPQAVANYSPHVNAAATMLRPRPHAISIGEGRLVSEDLAGEISALDGEIVDLEKELNMLRRLRDYKRKRQYMISK</sequence>
<feature type="coiled-coil region" evidence="5">
    <location>
        <begin position="290"/>
        <end position="317"/>
    </location>
</feature>
<keyword evidence="2" id="KW-0238">DNA-binding</keyword>
<comment type="caution">
    <text evidence="8">The sequence shown here is derived from an EMBL/GenBank/DDBJ whole genome shotgun (WGS) entry which is preliminary data.</text>
</comment>
<dbReference type="SUPFAM" id="SSF46785">
    <property type="entry name" value="Winged helix' DNA-binding domain"/>
    <property type="match status" value="1"/>
</dbReference>
<dbReference type="FunFam" id="1.10.10.10:FF:000479">
    <property type="entry name" value="Predicted protein"/>
    <property type="match status" value="1"/>
</dbReference>
<name>A0ABD3NRW9_9STRA</name>
<evidence type="ECO:0000256" key="3">
    <source>
        <dbReference type="ARBA" id="ARBA00023242"/>
    </source>
</evidence>
<feature type="domain" description="HSF-type DNA-binding" evidence="7">
    <location>
        <begin position="96"/>
        <end position="192"/>
    </location>
</feature>
<evidence type="ECO:0000256" key="6">
    <source>
        <dbReference type="SAM" id="MobiDB-lite"/>
    </source>
</evidence>
<feature type="compositionally biased region" description="Low complexity" evidence="6">
    <location>
        <begin position="229"/>
        <end position="238"/>
    </location>
</feature>
<comment type="subcellular location">
    <subcellularLocation>
        <location evidence="1">Nucleus</location>
    </subcellularLocation>
</comment>
<dbReference type="InterPro" id="IPR036390">
    <property type="entry name" value="WH_DNA-bd_sf"/>
</dbReference>
<comment type="similarity">
    <text evidence="4">Belongs to the HSF family.</text>
</comment>
<dbReference type="GO" id="GO:0003677">
    <property type="term" value="F:DNA binding"/>
    <property type="evidence" value="ECO:0007669"/>
    <property type="project" value="UniProtKB-KW"/>
</dbReference>
<keyword evidence="9" id="KW-1185">Reference proteome</keyword>
<proteinExistence type="inferred from homology"/>
<evidence type="ECO:0000256" key="1">
    <source>
        <dbReference type="ARBA" id="ARBA00004123"/>
    </source>
</evidence>
<dbReference type="GO" id="GO:0005634">
    <property type="term" value="C:nucleus"/>
    <property type="evidence" value="ECO:0007669"/>
    <property type="project" value="UniProtKB-SubCell"/>
</dbReference>
<dbReference type="Pfam" id="PF00447">
    <property type="entry name" value="HSF_DNA-bind"/>
    <property type="match status" value="1"/>
</dbReference>
<dbReference type="AlphaFoldDB" id="A0ABD3NRW9"/>
<dbReference type="SMART" id="SM00415">
    <property type="entry name" value="HSF"/>
    <property type="match status" value="1"/>
</dbReference>
<dbReference type="PRINTS" id="PR00056">
    <property type="entry name" value="HSFDOMAIN"/>
</dbReference>
<evidence type="ECO:0000256" key="2">
    <source>
        <dbReference type="ARBA" id="ARBA00023125"/>
    </source>
</evidence>
<dbReference type="PANTHER" id="PTHR10015:SF206">
    <property type="entry name" value="HSF-TYPE DNA-BINDING DOMAIN-CONTAINING PROTEIN"/>
    <property type="match status" value="1"/>
</dbReference>
<reference evidence="8 9" key="1">
    <citation type="submission" date="2024-10" db="EMBL/GenBank/DDBJ databases">
        <title>Updated reference genomes for cyclostephanoid diatoms.</title>
        <authorList>
            <person name="Roberts W.R."/>
            <person name="Alverson A.J."/>
        </authorList>
    </citation>
    <scope>NUCLEOTIDE SEQUENCE [LARGE SCALE GENOMIC DNA]</scope>
    <source>
        <strain evidence="8 9">AJA010-31</strain>
    </source>
</reference>
<feature type="region of interest" description="Disordered" evidence="6">
    <location>
        <begin position="222"/>
        <end position="256"/>
    </location>
</feature>
<evidence type="ECO:0000256" key="4">
    <source>
        <dbReference type="RuleBase" id="RU004020"/>
    </source>
</evidence>
<evidence type="ECO:0000313" key="9">
    <source>
        <dbReference type="Proteomes" id="UP001530400"/>
    </source>
</evidence>
<keyword evidence="3" id="KW-0539">Nucleus</keyword>
<evidence type="ECO:0000259" key="7">
    <source>
        <dbReference type="SMART" id="SM00415"/>
    </source>
</evidence>
<dbReference type="Gene3D" id="1.10.10.10">
    <property type="entry name" value="Winged helix-like DNA-binding domain superfamily/Winged helix DNA-binding domain"/>
    <property type="match status" value="1"/>
</dbReference>
<protein>
    <recommendedName>
        <fullName evidence="7">HSF-type DNA-binding domain-containing protein</fullName>
    </recommendedName>
</protein>
<keyword evidence="5" id="KW-0175">Coiled coil</keyword>
<dbReference type="InterPro" id="IPR000232">
    <property type="entry name" value="HSF_DNA-bd"/>
</dbReference>
<dbReference type="EMBL" id="JALLPJ020001002">
    <property type="protein sequence ID" value="KAL3778154.1"/>
    <property type="molecule type" value="Genomic_DNA"/>
</dbReference>
<evidence type="ECO:0000256" key="5">
    <source>
        <dbReference type="SAM" id="Coils"/>
    </source>
</evidence>
<accession>A0ABD3NRW9</accession>
<gene>
    <name evidence="8" type="ORF">ACHAWO_006991</name>
</gene>
<feature type="region of interest" description="Disordered" evidence="6">
    <location>
        <begin position="66"/>
        <end position="88"/>
    </location>
</feature>
<organism evidence="8 9">
    <name type="scientific">Cyclotella atomus</name>
    <dbReference type="NCBI Taxonomy" id="382360"/>
    <lineage>
        <taxon>Eukaryota</taxon>
        <taxon>Sar</taxon>
        <taxon>Stramenopiles</taxon>
        <taxon>Ochrophyta</taxon>
        <taxon>Bacillariophyta</taxon>
        <taxon>Coscinodiscophyceae</taxon>
        <taxon>Thalassiosirophycidae</taxon>
        <taxon>Stephanodiscales</taxon>
        <taxon>Stephanodiscaceae</taxon>
        <taxon>Cyclotella</taxon>
    </lineage>
</organism>